<dbReference type="InterPro" id="IPR016476">
    <property type="entry name" value="SH3_dom_pro"/>
</dbReference>
<accession>A0ABY7VIW7</accession>
<gene>
    <name evidence="10" type="ORF">H3N35_05965</name>
</gene>
<evidence type="ECO:0000259" key="9">
    <source>
        <dbReference type="PROSITE" id="PS51781"/>
    </source>
</evidence>
<dbReference type="InterPro" id="IPR003646">
    <property type="entry name" value="SH3-like_bac-type"/>
</dbReference>
<dbReference type="NCBIfam" id="TIGR04211">
    <property type="entry name" value="SH3_and_anchor"/>
    <property type="match status" value="1"/>
</dbReference>
<keyword evidence="2 7" id="KW-0812">Transmembrane</keyword>
<keyword evidence="6" id="KW-0175">Coiled coil</keyword>
<evidence type="ECO:0000256" key="6">
    <source>
        <dbReference type="SAM" id="Coils"/>
    </source>
</evidence>
<feature type="coiled-coil region" evidence="6">
    <location>
        <begin position="105"/>
        <end position="167"/>
    </location>
</feature>
<evidence type="ECO:0000256" key="8">
    <source>
        <dbReference type="SAM" id="SignalP"/>
    </source>
</evidence>
<organism evidence="10 11">
    <name type="scientific">Thalassomonas haliotis</name>
    <dbReference type="NCBI Taxonomy" id="485448"/>
    <lineage>
        <taxon>Bacteria</taxon>
        <taxon>Pseudomonadati</taxon>
        <taxon>Pseudomonadota</taxon>
        <taxon>Gammaproteobacteria</taxon>
        <taxon>Alteromonadales</taxon>
        <taxon>Colwelliaceae</taxon>
        <taxon>Thalassomonas</taxon>
    </lineage>
</organism>
<dbReference type="Pfam" id="PF08239">
    <property type="entry name" value="SH3_3"/>
    <property type="match status" value="1"/>
</dbReference>
<dbReference type="EMBL" id="CP059693">
    <property type="protein sequence ID" value="WDE13001.1"/>
    <property type="molecule type" value="Genomic_DNA"/>
</dbReference>
<keyword evidence="3 8" id="KW-0732">Signal</keyword>
<dbReference type="PROSITE" id="PS51781">
    <property type="entry name" value="SH3B"/>
    <property type="match status" value="1"/>
</dbReference>
<feature type="chain" id="PRO_5047194937" evidence="8">
    <location>
        <begin position="22"/>
        <end position="205"/>
    </location>
</feature>
<evidence type="ECO:0000256" key="4">
    <source>
        <dbReference type="ARBA" id="ARBA00022989"/>
    </source>
</evidence>
<keyword evidence="4 7" id="KW-1133">Transmembrane helix</keyword>
<feature type="signal peptide" evidence="8">
    <location>
        <begin position="1"/>
        <end position="21"/>
    </location>
</feature>
<proteinExistence type="predicted"/>
<dbReference type="PIRSF" id="PIRSF006158">
    <property type="entry name" value="UCP006158_SH3"/>
    <property type="match status" value="1"/>
</dbReference>
<feature type="domain" description="SH3b" evidence="9">
    <location>
        <begin position="29"/>
        <end position="99"/>
    </location>
</feature>
<comment type="subcellular location">
    <subcellularLocation>
        <location evidence="1">Membrane</location>
        <topology evidence="1">Single-pass membrane protein</topology>
    </subcellularLocation>
</comment>
<dbReference type="Gene3D" id="2.30.30.40">
    <property type="entry name" value="SH3 Domains"/>
    <property type="match status" value="1"/>
</dbReference>
<protein>
    <submittedName>
        <fullName evidence="10">TIGR04211 family SH3 domain-containing protein</fullName>
    </submittedName>
</protein>
<keyword evidence="5 7" id="KW-0472">Membrane</keyword>
<evidence type="ECO:0000256" key="3">
    <source>
        <dbReference type="ARBA" id="ARBA00022729"/>
    </source>
</evidence>
<feature type="transmembrane region" description="Helical" evidence="7">
    <location>
        <begin position="172"/>
        <end position="194"/>
    </location>
</feature>
<evidence type="ECO:0000256" key="5">
    <source>
        <dbReference type="ARBA" id="ARBA00023136"/>
    </source>
</evidence>
<evidence type="ECO:0000256" key="7">
    <source>
        <dbReference type="SAM" id="Phobius"/>
    </source>
</evidence>
<evidence type="ECO:0000256" key="1">
    <source>
        <dbReference type="ARBA" id="ARBA00004167"/>
    </source>
</evidence>
<reference evidence="10 11" key="1">
    <citation type="journal article" date="2022" name="Mar. Drugs">
        <title>Bioassay-Guided Fractionation Leads to the Detection of Cholic Acid Generated by the Rare Thalassomonas sp.</title>
        <authorList>
            <person name="Pheiffer F."/>
            <person name="Schneider Y.K."/>
            <person name="Hansen E.H."/>
            <person name="Andersen J.H."/>
            <person name="Isaksson J."/>
            <person name="Busche T."/>
            <person name="R C."/>
            <person name="Kalinowski J."/>
            <person name="Zyl L.V."/>
            <person name="Trindade M."/>
        </authorList>
    </citation>
    <scope>NUCLEOTIDE SEQUENCE [LARGE SCALE GENOMIC DNA]</scope>
    <source>
        <strain evidence="10 11">A5K-61T</strain>
    </source>
</reference>
<name>A0ABY7VIW7_9GAMM</name>
<evidence type="ECO:0000313" key="10">
    <source>
        <dbReference type="EMBL" id="WDE13001.1"/>
    </source>
</evidence>
<sequence>MKRVSCLLISVLFGLSFPVLAQEESTSQAPSPEFTPGYIADELIIYMHAGAGNNFRILGSVTAGAQVSLTGKEENNYTQIVDSRNRTAWVESKYISEKPGLRFVIAELNEQLTSAADENSQLKRQLDQAQKTIERLNGKSKNIENETAQLQQQLTVVKEQLKNQDQDIKIEWFKNGAIVLALGLLLGLIIPKLIGGRSNKMDRWT</sequence>
<keyword evidence="11" id="KW-1185">Reference proteome</keyword>
<dbReference type="RefSeq" id="WP_274053337.1">
    <property type="nucleotide sequence ID" value="NZ_CP059693.1"/>
</dbReference>
<evidence type="ECO:0000313" key="11">
    <source>
        <dbReference type="Proteomes" id="UP001215231"/>
    </source>
</evidence>
<evidence type="ECO:0000256" key="2">
    <source>
        <dbReference type="ARBA" id="ARBA00022692"/>
    </source>
</evidence>
<dbReference type="Proteomes" id="UP001215231">
    <property type="component" value="Chromosome"/>
</dbReference>